<keyword evidence="4" id="KW-0479">Metal-binding</keyword>
<comment type="cofactor">
    <cofactor evidence="1">
        <name>Mg(2+)</name>
        <dbReference type="ChEBI" id="CHEBI:18420"/>
    </cofactor>
</comment>
<dbReference type="GO" id="GO:0004615">
    <property type="term" value="F:phosphomannomutase activity"/>
    <property type="evidence" value="ECO:0007669"/>
    <property type="project" value="TreeGrafter"/>
</dbReference>
<dbReference type="Gene3D" id="3.30.310.50">
    <property type="entry name" value="Alpha-D-phosphohexomutase, C-terminal domain"/>
    <property type="match status" value="1"/>
</dbReference>
<dbReference type="EMBL" id="LAZR01002783">
    <property type="protein sequence ID" value="KKN25676.1"/>
    <property type="molecule type" value="Genomic_DNA"/>
</dbReference>
<feature type="domain" description="Alpha-D-phosphohexomutase alpha/beta/alpha" evidence="12">
    <location>
        <begin position="256"/>
        <end position="367"/>
    </location>
</feature>
<dbReference type="InterPro" id="IPR005843">
    <property type="entry name" value="A-D-PHexomutase_C"/>
</dbReference>
<dbReference type="SUPFAM" id="SSF53738">
    <property type="entry name" value="Phosphoglucomutase, first 3 domains"/>
    <property type="match status" value="3"/>
</dbReference>
<organism evidence="13">
    <name type="scientific">marine sediment metagenome</name>
    <dbReference type="NCBI Taxonomy" id="412755"/>
    <lineage>
        <taxon>unclassified sequences</taxon>
        <taxon>metagenomes</taxon>
        <taxon>ecological metagenomes</taxon>
    </lineage>
</organism>
<dbReference type="CDD" id="cd05802">
    <property type="entry name" value="GlmM"/>
    <property type="match status" value="1"/>
</dbReference>
<evidence type="ECO:0000259" key="11">
    <source>
        <dbReference type="Pfam" id="PF02879"/>
    </source>
</evidence>
<gene>
    <name evidence="13" type="ORF">LCGC14_0882370</name>
</gene>
<evidence type="ECO:0000256" key="3">
    <source>
        <dbReference type="ARBA" id="ARBA00022553"/>
    </source>
</evidence>
<dbReference type="PANTHER" id="PTHR42946">
    <property type="entry name" value="PHOSPHOHEXOSE MUTASE"/>
    <property type="match status" value="1"/>
</dbReference>
<proteinExistence type="inferred from homology"/>
<dbReference type="FunFam" id="3.40.120.10:FF:000002">
    <property type="entry name" value="Phosphoglucosamine mutase"/>
    <property type="match status" value="1"/>
</dbReference>
<dbReference type="GO" id="GO:0008966">
    <property type="term" value="F:phosphoglucosamine mutase activity"/>
    <property type="evidence" value="ECO:0007669"/>
    <property type="project" value="UniProtKB-EC"/>
</dbReference>
<dbReference type="InterPro" id="IPR005844">
    <property type="entry name" value="A-D-PHexomutase_a/b/a-I"/>
</dbReference>
<dbReference type="FunFam" id="3.40.120.10:FF:000001">
    <property type="entry name" value="Phosphoglucosamine mutase"/>
    <property type="match status" value="1"/>
</dbReference>
<dbReference type="NCBIfam" id="TIGR01455">
    <property type="entry name" value="glmM"/>
    <property type="match status" value="1"/>
</dbReference>
<dbReference type="Pfam" id="PF02879">
    <property type="entry name" value="PGM_PMM_II"/>
    <property type="match status" value="1"/>
</dbReference>
<dbReference type="GO" id="GO:0005829">
    <property type="term" value="C:cytosol"/>
    <property type="evidence" value="ECO:0007669"/>
    <property type="project" value="TreeGrafter"/>
</dbReference>
<keyword evidence="6" id="KW-0413">Isomerase</keyword>
<dbReference type="InterPro" id="IPR005841">
    <property type="entry name" value="Alpha-D-phosphohexomutase_SF"/>
</dbReference>
<dbReference type="GO" id="GO:0000287">
    <property type="term" value="F:magnesium ion binding"/>
    <property type="evidence" value="ECO:0007669"/>
    <property type="project" value="InterPro"/>
</dbReference>
<evidence type="ECO:0000256" key="2">
    <source>
        <dbReference type="ARBA" id="ARBA00010231"/>
    </source>
</evidence>
<dbReference type="InterPro" id="IPR006352">
    <property type="entry name" value="GlmM_bact"/>
</dbReference>
<protein>
    <recommendedName>
        <fullName evidence="8">Phosphoglucosamine mutase</fullName>
        <ecNumber evidence="7">5.4.2.10</ecNumber>
    </recommendedName>
</protein>
<evidence type="ECO:0000259" key="10">
    <source>
        <dbReference type="Pfam" id="PF02878"/>
    </source>
</evidence>
<dbReference type="GO" id="GO:0009252">
    <property type="term" value="P:peptidoglycan biosynthetic process"/>
    <property type="evidence" value="ECO:0007669"/>
    <property type="project" value="TreeGrafter"/>
</dbReference>
<dbReference type="Pfam" id="PF02880">
    <property type="entry name" value="PGM_PMM_III"/>
    <property type="match status" value="1"/>
</dbReference>
<dbReference type="PRINTS" id="PR00509">
    <property type="entry name" value="PGMPMM"/>
</dbReference>
<dbReference type="InterPro" id="IPR005846">
    <property type="entry name" value="A-D-PHexomutase_a/b/a-III"/>
</dbReference>
<dbReference type="InterPro" id="IPR036900">
    <property type="entry name" value="A-D-PHexomutase_C_sf"/>
</dbReference>
<evidence type="ECO:0000313" key="13">
    <source>
        <dbReference type="EMBL" id="KKN25676.1"/>
    </source>
</evidence>
<evidence type="ECO:0000256" key="6">
    <source>
        <dbReference type="ARBA" id="ARBA00023235"/>
    </source>
</evidence>
<dbReference type="Pfam" id="PF02878">
    <property type="entry name" value="PGM_PMM_I"/>
    <property type="match status" value="1"/>
</dbReference>
<dbReference type="HAMAP" id="MF_01554_B">
    <property type="entry name" value="GlmM_B"/>
    <property type="match status" value="1"/>
</dbReference>
<keyword evidence="3" id="KW-0597">Phosphoprotein</keyword>
<feature type="domain" description="Alpha-D-phosphohexomutase alpha/beta/alpha" evidence="11">
    <location>
        <begin position="155"/>
        <end position="252"/>
    </location>
</feature>
<dbReference type="EC" id="5.4.2.10" evidence="7"/>
<reference evidence="13" key="1">
    <citation type="journal article" date="2015" name="Nature">
        <title>Complex archaea that bridge the gap between prokaryotes and eukaryotes.</title>
        <authorList>
            <person name="Spang A."/>
            <person name="Saw J.H."/>
            <person name="Jorgensen S.L."/>
            <person name="Zaremba-Niedzwiedzka K."/>
            <person name="Martijn J."/>
            <person name="Lind A.E."/>
            <person name="van Eijk R."/>
            <person name="Schleper C."/>
            <person name="Guy L."/>
            <person name="Ettema T.J."/>
        </authorList>
    </citation>
    <scope>NUCLEOTIDE SEQUENCE</scope>
</reference>
<dbReference type="InterPro" id="IPR005845">
    <property type="entry name" value="A-D-PHexomutase_a/b/a-II"/>
</dbReference>
<dbReference type="GO" id="GO:0005975">
    <property type="term" value="P:carbohydrate metabolic process"/>
    <property type="evidence" value="ECO:0007669"/>
    <property type="project" value="InterPro"/>
</dbReference>
<feature type="domain" description="Alpha-D-phosphohexomutase alpha/beta/alpha" evidence="10">
    <location>
        <begin position="3"/>
        <end position="133"/>
    </location>
</feature>
<sequence length="446" mass="48815">MEKLFGTDGIRAVAGQSPLDYSSVYALGKALIALLKEGGFKPRVIIGRDTRESGEWLEQALFQGVNEGQGEAVSVGIIPTSAVSFLAKKYSFSAGIVISASHNSYQDNGIKIFSSQGIKISDAWESKLEKAIIEAPSNVKRENTRITPQSSLGQDYVDFLKSRFSHVNLKRKIKVVLDCSNGASSLFASQVFLGLGSEVIAMGNTPDGKNINANCGSLYPQNLARKVVESKADIGVAYDGDADRAIWVDEKGRILNGDHTLFVLSRFMKEKGRLKSDYVIATAMSNMGLEKALEKLDLKLLRTQVGDKYVLEEMMKLKANLGGEQSGHTIFLDDCPTGDGILTSLKMLEAMAAYNLPLSKLVEDLEEYPQILLNVPVQKKTDFDQFPEIINAKEEIEKRLGDSGRLNVRYSGTEPVARVMIEGQDKGEIEDYASQMASVISKYLGS</sequence>
<evidence type="ECO:0000256" key="7">
    <source>
        <dbReference type="ARBA" id="ARBA00066330"/>
    </source>
</evidence>
<evidence type="ECO:0000256" key="8">
    <source>
        <dbReference type="ARBA" id="ARBA00068193"/>
    </source>
</evidence>
<dbReference type="FunFam" id="3.30.310.50:FF:000001">
    <property type="entry name" value="Phosphoglucosamine mutase"/>
    <property type="match status" value="1"/>
</dbReference>
<dbReference type="PANTHER" id="PTHR42946:SF1">
    <property type="entry name" value="PHOSPHOGLUCOMUTASE (ALPHA-D-GLUCOSE-1,6-BISPHOSPHATE-DEPENDENT)"/>
    <property type="match status" value="1"/>
</dbReference>
<evidence type="ECO:0000259" key="9">
    <source>
        <dbReference type="Pfam" id="PF00408"/>
    </source>
</evidence>
<comment type="caution">
    <text evidence="13">The sequence shown here is derived from an EMBL/GenBank/DDBJ whole genome shotgun (WGS) entry which is preliminary data.</text>
</comment>
<accession>A0A0F9RL22</accession>
<dbReference type="Gene3D" id="3.40.120.10">
    <property type="entry name" value="Alpha-D-Glucose-1,6-Bisphosphate, subunit A, domain 3"/>
    <property type="match status" value="3"/>
</dbReference>
<name>A0A0F9RL22_9ZZZZ</name>
<evidence type="ECO:0000256" key="5">
    <source>
        <dbReference type="ARBA" id="ARBA00022842"/>
    </source>
</evidence>
<dbReference type="SUPFAM" id="SSF55957">
    <property type="entry name" value="Phosphoglucomutase, C-terminal domain"/>
    <property type="match status" value="1"/>
</dbReference>
<evidence type="ECO:0000256" key="1">
    <source>
        <dbReference type="ARBA" id="ARBA00001946"/>
    </source>
</evidence>
<evidence type="ECO:0000256" key="4">
    <source>
        <dbReference type="ARBA" id="ARBA00022723"/>
    </source>
</evidence>
<dbReference type="AlphaFoldDB" id="A0A0F9RL22"/>
<evidence type="ECO:0000259" key="12">
    <source>
        <dbReference type="Pfam" id="PF02880"/>
    </source>
</evidence>
<comment type="similarity">
    <text evidence="2">Belongs to the phosphohexose mutase family.</text>
</comment>
<keyword evidence="5" id="KW-0460">Magnesium</keyword>
<feature type="domain" description="Alpha-D-phosphohexomutase C-terminal" evidence="9">
    <location>
        <begin position="372"/>
        <end position="437"/>
    </location>
</feature>
<dbReference type="GO" id="GO:0006048">
    <property type="term" value="P:UDP-N-acetylglucosamine biosynthetic process"/>
    <property type="evidence" value="ECO:0007669"/>
    <property type="project" value="TreeGrafter"/>
</dbReference>
<dbReference type="Pfam" id="PF00408">
    <property type="entry name" value="PGM_PMM_IV"/>
    <property type="match status" value="1"/>
</dbReference>
<dbReference type="InterPro" id="IPR050060">
    <property type="entry name" value="Phosphoglucosamine_mutase"/>
</dbReference>
<dbReference type="InterPro" id="IPR016055">
    <property type="entry name" value="A-D-PHexomutase_a/b/a-I/II/III"/>
</dbReference>